<dbReference type="RefSeq" id="XP_005758025.1">
    <property type="nucleotide sequence ID" value="XM_005757968.1"/>
</dbReference>
<sequence>MAPVAAFLLSVLSAPGARETLFASAPAPSPSPCPDAVFDQLTVAEQLTIEGMMAPMGVSFEAWGKCTNENCSTIAKIALKKPPKSEVLAYFAGGPKPKRIATFWWLQARLRIAQILEVEMPIGPNSMPTVVRTVPWENRPFVYWDQYHRAQRNALVEPLLPLMDPIVNSLIPSPSMLASLDAANETWSPKASVSGGATSVPGSTTKIRQYLGRIDIRAGHGANYFKEGPVTFVMEFDWDTEELVIKDISWCPGAGNPIFNSVAEVLAANASGTLKMCTVDTVWYGDTKAWMEPEPPFVEAAIPPQIYYPEGPRFSVSGRTVSWMGWDFHTDIHAIEGIHISNLRFKGERIAYEMYAADFTAVYSGASTRKDIFYSDGGCAYSAPCPSPPPLTGYAVGSYVIPGNLNNDKMAEFWGAKVSESSLGAMHTHSVSYKIDLDIAGLENSFMTKKPGYKSSQYVAAADNSFYMKATKITSEGFWDNDGDSEWTPPEACLSSDASTKFIVYSPTQKNYKGNKRGYKMSVPGSPPVLYPEGDPYLHIQNFTKCDIGITKYSPDDLTPAGQASSGLRQMVVFGNLYPEPAAPGTDISHFFNGESLEEVDIVLYAHSTKMHWVVAEDVPVPSTMGKELAFEPYNYFDYNQLKNLPTNQYVYPCAECKRGGRTTEEGEGGVIPTCTP</sequence>
<dbReference type="InterPro" id="IPR015798">
    <property type="entry name" value="Cu_amine_oxidase_C"/>
</dbReference>
<dbReference type="KEGG" id="ehx:EMIHUDRAFT_220023"/>
<comment type="PTM">
    <text evidence="1">Topaquinone (TPQ) is generated by copper-dependent autoxidation of a specific tyrosyl residue.</text>
</comment>
<keyword evidence="5" id="KW-1185">Reference proteome</keyword>
<dbReference type="PANTHER" id="PTHR10638:SF20">
    <property type="entry name" value="AMINE OXIDASE"/>
    <property type="match status" value="1"/>
</dbReference>
<reference evidence="5" key="1">
    <citation type="journal article" date="2013" name="Nature">
        <title>Pan genome of the phytoplankton Emiliania underpins its global distribution.</title>
        <authorList>
            <person name="Read B.A."/>
            <person name="Kegel J."/>
            <person name="Klute M.J."/>
            <person name="Kuo A."/>
            <person name="Lefebvre S.C."/>
            <person name="Maumus F."/>
            <person name="Mayer C."/>
            <person name="Miller J."/>
            <person name="Monier A."/>
            <person name="Salamov A."/>
            <person name="Young J."/>
            <person name="Aguilar M."/>
            <person name="Claverie J.M."/>
            <person name="Frickenhaus S."/>
            <person name="Gonzalez K."/>
            <person name="Herman E.K."/>
            <person name="Lin Y.C."/>
            <person name="Napier J."/>
            <person name="Ogata H."/>
            <person name="Sarno A.F."/>
            <person name="Shmutz J."/>
            <person name="Schroeder D."/>
            <person name="de Vargas C."/>
            <person name="Verret F."/>
            <person name="von Dassow P."/>
            <person name="Valentin K."/>
            <person name="Van de Peer Y."/>
            <person name="Wheeler G."/>
            <person name="Dacks J.B."/>
            <person name="Delwiche C.F."/>
            <person name="Dyhrman S.T."/>
            <person name="Glockner G."/>
            <person name="John U."/>
            <person name="Richards T."/>
            <person name="Worden A.Z."/>
            <person name="Zhang X."/>
            <person name="Grigoriev I.V."/>
            <person name="Allen A.E."/>
            <person name="Bidle K."/>
            <person name="Borodovsky M."/>
            <person name="Bowler C."/>
            <person name="Brownlee C."/>
            <person name="Cock J.M."/>
            <person name="Elias M."/>
            <person name="Gladyshev V.N."/>
            <person name="Groth M."/>
            <person name="Guda C."/>
            <person name="Hadaegh A."/>
            <person name="Iglesias-Rodriguez M.D."/>
            <person name="Jenkins J."/>
            <person name="Jones B.M."/>
            <person name="Lawson T."/>
            <person name="Leese F."/>
            <person name="Lindquist E."/>
            <person name="Lobanov A."/>
            <person name="Lomsadze A."/>
            <person name="Malik S.B."/>
            <person name="Marsh M.E."/>
            <person name="Mackinder L."/>
            <person name="Mock T."/>
            <person name="Mueller-Roeber B."/>
            <person name="Pagarete A."/>
            <person name="Parker M."/>
            <person name="Probert I."/>
            <person name="Quesneville H."/>
            <person name="Raines C."/>
            <person name="Rensing S.A."/>
            <person name="Riano-Pachon D.M."/>
            <person name="Richier S."/>
            <person name="Rokitta S."/>
            <person name="Shiraiwa Y."/>
            <person name="Soanes D.M."/>
            <person name="van der Giezen M."/>
            <person name="Wahlund T.M."/>
            <person name="Williams B."/>
            <person name="Wilson W."/>
            <person name="Wolfe G."/>
            <person name="Wurch L.L."/>
        </authorList>
    </citation>
    <scope>NUCLEOTIDE SEQUENCE</scope>
</reference>
<proteinExistence type="inferred from homology"/>
<dbReference type="HOGENOM" id="CLU_015739_1_0_1"/>
<dbReference type="EnsemblProtists" id="EOD05596">
    <property type="protein sequence ID" value="EOD05596"/>
    <property type="gene ID" value="EMIHUDRAFT_220023"/>
</dbReference>
<evidence type="ECO:0000313" key="4">
    <source>
        <dbReference type="EnsemblProtists" id="EOD05596"/>
    </source>
</evidence>
<evidence type="ECO:0000313" key="5">
    <source>
        <dbReference type="Proteomes" id="UP000013827"/>
    </source>
</evidence>
<dbReference type="InterPro" id="IPR000269">
    <property type="entry name" value="Cu_amine_oxidase"/>
</dbReference>
<keyword evidence="2" id="KW-0732">Signal</keyword>
<dbReference type="Gene3D" id="3.10.450.40">
    <property type="match status" value="2"/>
</dbReference>
<dbReference type="EC" id="1.4.3.-" evidence="1"/>
<dbReference type="GO" id="GO:0008131">
    <property type="term" value="F:primary methylamine oxidase activity"/>
    <property type="evidence" value="ECO:0007669"/>
    <property type="project" value="InterPro"/>
</dbReference>
<feature type="domain" description="Copper amine oxidase catalytic" evidence="3">
    <location>
        <begin position="391"/>
        <end position="641"/>
    </location>
</feature>
<comment type="similarity">
    <text evidence="1">Belongs to the copper/topaquinone oxidase family.</text>
</comment>
<keyword evidence="1" id="KW-0479">Metal-binding</keyword>
<dbReference type="GO" id="GO:0009308">
    <property type="term" value="P:amine metabolic process"/>
    <property type="evidence" value="ECO:0007669"/>
    <property type="project" value="UniProtKB-UniRule"/>
</dbReference>
<keyword evidence="1" id="KW-0801">TPQ</keyword>
<keyword evidence="1" id="KW-0560">Oxidoreductase</keyword>
<dbReference type="GO" id="GO:0005507">
    <property type="term" value="F:copper ion binding"/>
    <property type="evidence" value="ECO:0007669"/>
    <property type="project" value="InterPro"/>
</dbReference>
<dbReference type="Proteomes" id="UP000013827">
    <property type="component" value="Unassembled WGS sequence"/>
</dbReference>
<protein>
    <recommendedName>
        <fullName evidence="1">Amine oxidase</fullName>
        <ecNumber evidence="1">1.4.3.-</ecNumber>
    </recommendedName>
</protein>
<dbReference type="GO" id="GO:0005886">
    <property type="term" value="C:plasma membrane"/>
    <property type="evidence" value="ECO:0007669"/>
    <property type="project" value="TreeGrafter"/>
</dbReference>
<name>A0A0D3I2W1_EMIH1</name>
<feature type="signal peptide" evidence="2">
    <location>
        <begin position="1"/>
        <end position="19"/>
    </location>
</feature>
<reference evidence="4" key="2">
    <citation type="submission" date="2024-10" db="UniProtKB">
        <authorList>
            <consortium name="EnsemblProtists"/>
        </authorList>
    </citation>
    <scope>IDENTIFICATION</scope>
</reference>
<comment type="cofactor">
    <cofactor evidence="1">
        <name>Cu cation</name>
        <dbReference type="ChEBI" id="CHEBI:23378"/>
    </cofactor>
    <text evidence="1">Contains 1 topaquinone per subunit.</text>
</comment>
<dbReference type="GO" id="GO:0048038">
    <property type="term" value="F:quinone binding"/>
    <property type="evidence" value="ECO:0007669"/>
    <property type="project" value="InterPro"/>
</dbReference>
<dbReference type="Gene3D" id="2.70.98.20">
    <property type="entry name" value="Copper amine oxidase, catalytic domain"/>
    <property type="match status" value="2"/>
</dbReference>
<dbReference type="eggNOG" id="KOG1186">
    <property type="taxonomic scope" value="Eukaryota"/>
</dbReference>
<evidence type="ECO:0000256" key="1">
    <source>
        <dbReference type="RuleBase" id="RU000672"/>
    </source>
</evidence>
<evidence type="ECO:0000256" key="2">
    <source>
        <dbReference type="SAM" id="SignalP"/>
    </source>
</evidence>
<dbReference type="STRING" id="2903.R1D409"/>
<organism evidence="4 5">
    <name type="scientific">Emiliania huxleyi (strain CCMP1516)</name>
    <dbReference type="NCBI Taxonomy" id="280463"/>
    <lineage>
        <taxon>Eukaryota</taxon>
        <taxon>Haptista</taxon>
        <taxon>Haptophyta</taxon>
        <taxon>Prymnesiophyceae</taxon>
        <taxon>Isochrysidales</taxon>
        <taxon>Noelaerhabdaceae</taxon>
        <taxon>Emiliania</taxon>
    </lineage>
</organism>
<dbReference type="PaxDb" id="2903-EOD05596"/>
<dbReference type="Pfam" id="PF01179">
    <property type="entry name" value="Cu_amine_oxid"/>
    <property type="match status" value="2"/>
</dbReference>
<dbReference type="AlphaFoldDB" id="A0A0D3I2W1"/>
<evidence type="ECO:0000259" key="3">
    <source>
        <dbReference type="Pfam" id="PF01179"/>
    </source>
</evidence>
<accession>A0A0D3I2W1</accession>
<keyword evidence="1" id="KW-0186">Copper</keyword>
<feature type="chain" id="PRO_5044213648" description="Amine oxidase" evidence="2">
    <location>
        <begin position="20"/>
        <end position="677"/>
    </location>
</feature>
<dbReference type="InterPro" id="IPR036460">
    <property type="entry name" value="Cu_amine_oxidase_C_sf"/>
</dbReference>
<dbReference type="SUPFAM" id="SSF49998">
    <property type="entry name" value="Amine oxidase catalytic domain"/>
    <property type="match status" value="1"/>
</dbReference>
<feature type="domain" description="Copper amine oxidase catalytic" evidence="3">
    <location>
        <begin position="304"/>
        <end position="367"/>
    </location>
</feature>
<dbReference type="PANTHER" id="PTHR10638">
    <property type="entry name" value="COPPER AMINE OXIDASE"/>
    <property type="match status" value="1"/>
</dbReference>
<dbReference type="GeneID" id="17251805"/>